<evidence type="ECO:0000256" key="1">
    <source>
        <dbReference type="SAM" id="MobiDB-lite"/>
    </source>
</evidence>
<dbReference type="Proteomes" id="UP000231878">
    <property type="component" value="Unassembled WGS sequence"/>
</dbReference>
<dbReference type="AlphaFoldDB" id="A0AAX0U7L8"/>
<evidence type="ECO:0000313" key="2">
    <source>
        <dbReference type="EMBL" id="PJO64691.1"/>
    </source>
</evidence>
<proteinExistence type="predicted"/>
<organism evidence="2 3">
    <name type="scientific">Burkholderia pseudomallei</name>
    <name type="common">Pseudomonas pseudomallei</name>
    <dbReference type="NCBI Taxonomy" id="28450"/>
    <lineage>
        <taxon>Bacteria</taxon>
        <taxon>Pseudomonadati</taxon>
        <taxon>Pseudomonadota</taxon>
        <taxon>Betaproteobacteria</taxon>
        <taxon>Burkholderiales</taxon>
        <taxon>Burkholderiaceae</taxon>
        <taxon>Burkholderia</taxon>
        <taxon>pseudomallei group</taxon>
    </lineage>
</organism>
<accession>A0AAX0U7L8</accession>
<sequence>MGRLAPGRGAQPEAERRAAARVPSKVGEARFAEYTN</sequence>
<dbReference type="EMBL" id="PHRB01000019">
    <property type="protein sequence ID" value="PJO64691.1"/>
    <property type="molecule type" value="Genomic_DNA"/>
</dbReference>
<gene>
    <name evidence="2" type="ORF">CWD88_19670</name>
</gene>
<reference evidence="2 3" key="1">
    <citation type="submission" date="2017-11" db="EMBL/GenBank/DDBJ databases">
        <title>Molecular characterization of Burkholderia pseudomallei and closely related isolates from Vietnam.</title>
        <authorList>
            <person name="Ustinov D.V."/>
            <person name="Antonov A.S."/>
            <person name="Avdusheva E.F."/>
            <person name="Shpak I.M."/>
            <person name="Zakharova I.B."/>
            <person name="Thi L.A."/>
            <person name="Teteryatnikova N."/>
            <person name="Lopasteyskaya Y.A."/>
            <person name="Kuzyutina J.A."/>
            <person name="Ngo T.N."/>
            <person name="Victorov D.V."/>
        </authorList>
    </citation>
    <scope>NUCLEOTIDE SEQUENCE [LARGE SCALE GENOMIC DNA]</scope>
    <source>
        <strain evidence="2 3">V1512</strain>
    </source>
</reference>
<feature type="region of interest" description="Disordered" evidence="1">
    <location>
        <begin position="1"/>
        <end position="24"/>
    </location>
</feature>
<name>A0AAX0U7L8_BURPE</name>
<protein>
    <submittedName>
        <fullName evidence="2">3-dehydroquinate dehydratase</fullName>
    </submittedName>
</protein>
<comment type="caution">
    <text evidence="2">The sequence shown here is derived from an EMBL/GenBank/DDBJ whole genome shotgun (WGS) entry which is preliminary data.</text>
</comment>
<evidence type="ECO:0000313" key="3">
    <source>
        <dbReference type="Proteomes" id="UP000231878"/>
    </source>
</evidence>